<comment type="caution">
    <text evidence="3">The sequence shown here is derived from an EMBL/GenBank/DDBJ whole genome shotgun (WGS) entry which is preliminary data.</text>
</comment>
<reference evidence="3 4" key="1">
    <citation type="journal article" date="2017" name="Int. J. Parasitol.">
        <title>The genome of the protozoan parasite Cystoisospora suis and a reverse vaccinology approach to identify vaccine candidates.</title>
        <authorList>
            <person name="Palmieri N."/>
            <person name="Shrestha A."/>
            <person name="Ruttkowski B."/>
            <person name="Beck T."/>
            <person name="Vogl C."/>
            <person name="Tomley F."/>
            <person name="Blake D.P."/>
            <person name="Joachim A."/>
        </authorList>
    </citation>
    <scope>NUCLEOTIDE SEQUENCE [LARGE SCALE GENOMIC DNA]</scope>
    <source>
        <strain evidence="3 4">Wien I</strain>
    </source>
</reference>
<feature type="region of interest" description="Disordered" evidence="1">
    <location>
        <begin position="1"/>
        <end position="78"/>
    </location>
</feature>
<dbReference type="GeneID" id="94426551"/>
<keyword evidence="4" id="KW-1185">Reference proteome</keyword>
<feature type="compositionally biased region" description="Low complexity" evidence="1">
    <location>
        <begin position="13"/>
        <end position="26"/>
    </location>
</feature>
<evidence type="ECO:0000313" key="4">
    <source>
        <dbReference type="Proteomes" id="UP000221165"/>
    </source>
</evidence>
<protein>
    <submittedName>
        <fullName evidence="3">Uncharacterized protein</fullName>
    </submittedName>
</protein>
<name>A0A2C6L3T4_9APIC</name>
<feature type="compositionally biased region" description="Polar residues" evidence="1">
    <location>
        <begin position="189"/>
        <end position="201"/>
    </location>
</feature>
<dbReference type="AlphaFoldDB" id="A0A2C6L3T4"/>
<sequence length="359" mass="38380">MDTSGPGEKQHEPPASSHAQASPSPQMTLPTHFVVPSTTGGGRDRRVDASLHPRVLVTPSHQGSIPATSTSSGQVGGGATAHCKVSGVQWSDTYSPYKREEGDYSSTSEILIKAVPPSATTTTPSSLLQPSTSSPYTSIISSSSSYPHPTATKYISDSTEEYRLVSSSYYPSYTYSSTPGLRVVEEESSASQTTRPNAKTISSSNTLVPPPPSSSSSSSPLLSSPSPLPHKTISTSVYTTSTPPASTIPAAVAYTPSTLTPPPAVSRTYVVEESSPTVYYTQQILTDEKPVLPLREVCRYTEACTLPDPSPYYEEHVEGYRLQLVMGFPCSARYLLFVLFCFSSLLLLSFHLQLSSVFG</sequence>
<accession>A0A2C6L3T4</accession>
<keyword evidence="2" id="KW-0812">Transmembrane</keyword>
<organism evidence="3 4">
    <name type="scientific">Cystoisospora suis</name>
    <dbReference type="NCBI Taxonomy" id="483139"/>
    <lineage>
        <taxon>Eukaryota</taxon>
        <taxon>Sar</taxon>
        <taxon>Alveolata</taxon>
        <taxon>Apicomplexa</taxon>
        <taxon>Conoidasida</taxon>
        <taxon>Coccidia</taxon>
        <taxon>Eucoccidiorida</taxon>
        <taxon>Eimeriorina</taxon>
        <taxon>Sarcocystidae</taxon>
        <taxon>Cystoisospora</taxon>
    </lineage>
</organism>
<dbReference type="Proteomes" id="UP000221165">
    <property type="component" value="Unassembled WGS sequence"/>
</dbReference>
<feature type="region of interest" description="Disordered" evidence="1">
    <location>
        <begin position="117"/>
        <end position="149"/>
    </location>
</feature>
<feature type="compositionally biased region" description="Polar residues" evidence="1">
    <location>
        <begin position="59"/>
        <end position="73"/>
    </location>
</feature>
<dbReference type="EMBL" id="MIGC01001358">
    <property type="protein sequence ID" value="PHJ23009.1"/>
    <property type="molecule type" value="Genomic_DNA"/>
</dbReference>
<evidence type="ECO:0000256" key="1">
    <source>
        <dbReference type="SAM" id="MobiDB-lite"/>
    </source>
</evidence>
<evidence type="ECO:0000313" key="3">
    <source>
        <dbReference type="EMBL" id="PHJ23009.1"/>
    </source>
</evidence>
<gene>
    <name evidence="3" type="ORF">CSUI_003142</name>
</gene>
<feature type="compositionally biased region" description="Low complexity" evidence="1">
    <location>
        <begin position="214"/>
        <end position="225"/>
    </location>
</feature>
<dbReference type="RefSeq" id="XP_067924686.1">
    <property type="nucleotide sequence ID" value="XM_068063340.1"/>
</dbReference>
<evidence type="ECO:0000256" key="2">
    <source>
        <dbReference type="SAM" id="Phobius"/>
    </source>
</evidence>
<feature type="region of interest" description="Disordered" evidence="1">
    <location>
        <begin position="184"/>
        <end position="227"/>
    </location>
</feature>
<keyword evidence="2" id="KW-1133">Transmembrane helix</keyword>
<feature type="transmembrane region" description="Helical" evidence="2">
    <location>
        <begin position="334"/>
        <end position="354"/>
    </location>
</feature>
<feature type="compositionally biased region" description="Basic and acidic residues" evidence="1">
    <location>
        <begin position="42"/>
        <end position="51"/>
    </location>
</feature>
<feature type="compositionally biased region" description="Low complexity" evidence="1">
    <location>
        <begin position="117"/>
        <end position="146"/>
    </location>
</feature>
<proteinExistence type="predicted"/>
<dbReference type="VEuPathDB" id="ToxoDB:CSUI_003142"/>
<keyword evidence="2" id="KW-0472">Membrane</keyword>